<evidence type="ECO:0000256" key="1">
    <source>
        <dbReference type="SAM" id="Phobius"/>
    </source>
</evidence>
<protein>
    <submittedName>
        <fullName evidence="2">Uncharacterized protein</fullName>
    </submittedName>
</protein>
<keyword evidence="1" id="KW-0812">Transmembrane</keyword>
<dbReference type="InterPro" id="IPR043826">
    <property type="entry name" value="DUF5803"/>
</dbReference>
<keyword evidence="1" id="KW-0472">Membrane</keyword>
<organism evidence="2 3">
    <name type="scientific">Methanoculleus nereidis</name>
    <dbReference type="NCBI Taxonomy" id="2735141"/>
    <lineage>
        <taxon>Archaea</taxon>
        <taxon>Methanobacteriati</taxon>
        <taxon>Methanobacteriota</taxon>
        <taxon>Stenosarchaea group</taxon>
        <taxon>Methanomicrobia</taxon>
        <taxon>Methanomicrobiales</taxon>
        <taxon>Methanomicrobiaceae</taxon>
        <taxon>Methanoculleus</taxon>
    </lineage>
</organism>
<proteinExistence type="predicted"/>
<accession>A0ABU3Z3N7</accession>
<gene>
    <name evidence="2" type="ORF">HL657_09675</name>
</gene>
<reference evidence="2 3" key="1">
    <citation type="submission" date="2020-05" db="EMBL/GenBank/DDBJ databases">
        <title>Isolation and characterization of methanoarchaea from a cold seep at offshore SW Taiwan.</title>
        <authorList>
            <person name="Chen Y.-W."/>
            <person name="Chen S.-C."/>
            <person name="Lai M.-C."/>
        </authorList>
    </citation>
    <scope>NUCLEOTIDE SEQUENCE [LARGE SCALE GENOMIC DNA]</scope>
    <source>
        <strain evidence="2 3">YWC-01</strain>
    </source>
</reference>
<keyword evidence="1" id="KW-1133">Transmembrane helix</keyword>
<dbReference type="Proteomes" id="UP001273768">
    <property type="component" value="Unassembled WGS sequence"/>
</dbReference>
<sequence length="204" mass="22145">MRASHRDRRGPVLAALCLALILICAPVTAQEAVIRVLPDGTAYEASVEVMGSEHAFWTPGMMGERVPLQVEDLEVLGSAGPIDYRETRRGVIAFPEGNYTITYRAPVRDNLLVATFDTPYAVTVALPEGVDVRNPLIGMVSAGGVISSGPNGTTEIAWERITVAEVRFYTPDREILLTTFGTIWLAVALVLILPLLISRRRGGE</sequence>
<evidence type="ECO:0000313" key="2">
    <source>
        <dbReference type="EMBL" id="MDV4343428.1"/>
    </source>
</evidence>
<name>A0ABU3Z3N7_9EURY</name>
<evidence type="ECO:0000313" key="3">
    <source>
        <dbReference type="Proteomes" id="UP001273768"/>
    </source>
</evidence>
<keyword evidence="3" id="KW-1185">Reference proteome</keyword>
<feature type="transmembrane region" description="Helical" evidence="1">
    <location>
        <begin position="175"/>
        <end position="197"/>
    </location>
</feature>
<dbReference type="Pfam" id="PF19119">
    <property type="entry name" value="DUF5803"/>
    <property type="match status" value="1"/>
</dbReference>
<comment type="caution">
    <text evidence="2">The sequence shown here is derived from an EMBL/GenBank/DDBJ whole genome shotgun (WGS) entry which is preliminary data.</text>
</comment>
<dbReference type="EMBL" id="JABFFQ010000007">
    <property type="protein sequence ID" value="MDV4343428.1"/>
    <property type="molecule type" value="Genomic_DNA"/>
</dbReference>